<gene>
    <name evidence="1" type="ORF">C0184_06410</name>
</gene>
<name>A0A2J6X713_9CHLR</name>
<dbReference type="EMBL" id="PNIQ01000419">
    <property type="protein sequence ID" value="PMP82790.1"/>
    <property type="molecule type" value="Genomic_DNA"/>
</dbReference>
<sequence>MLARAGAQIVAMPADDDLMGDPRFPRTHAADTVLRAVENRVAIVVGNTIGMALAVDPVGRIVFAIMINQPVAEAGQVFTVPERPLYTAAGDWFGWFSIVAVGSWLLVSTTRQTSGATLKHPGRRR</sequence>
<organism evidence="1 2">
    <name type="scientific">Chloroflexus aggregans</name>
    <dbReference type="NCBI Taxonomy" id="152260"/>
    <lineage>
        <taxon>Bacteria</taxon>
        <taxon>Bacillati</taxon>
        <taxon>Chloroflexota</taxon>
        <taxon>Chloroflexia</taxon>
        <taxon>Chloroflexales</taxon>
        <taxon>Chloroflexineae</taxon>
        <taxon>Chloroflexaceae</taxon>
        <taxon>Chloroflexus</taxon>
    </lineage>
</organism>
<dbReference type="AlphaFoldDB" id="A0A2J6X713"/>
<accession>A0A2J6X713</accession>
<dbReference type="SUPFAM" id="SSF56317">
    <property type="entry name" value="Carbon-nitrogen hydrolase"/>
    <property type="match status" value="1"/>
</dbReference>
<evidence type="ECO:0008006" key="3">
    <source>
        <dbReference type="Google" id="ProtNLM"/>
    </source>
</evidence>
<evidence type="ECO:0000313" key="2">
    <source>
        <dbReference type="Proteomes" id="UP000243376"/>
    </source>
</evidence>
<reference evidence="1 2" key="1">
    <citation type="submission" date="2018-01" db="EMBL/GenBank/DDBJ databases">
        <title>Metagenomic assembled genomes from two thermal pools in the Uzon Caldera, Kamchatka, Russia.</title>
        <authorList>
            <person name="Wilkins L."/>
            <person name="Ettinger C."/>
        </authorList>
    </citation>
    <scope>NUCLEOTIDE SEQUENCE [LARGE SCALE GENOMIC DNA]</scope>
    <source>
        <strain evidence="1">ZAV-02</strain>
    </source>
</reference>
<dbReference type="Gene3D" id="3.60.110.10">
    <property type="entry name" value="Carbon-nitrogen hydrolase"/>
    <property type="match status" value="1"/>
</dbReference>
<dbReference type="Proteomes" id="UP000243376">
    <property type="component" value="Unassembled WGS sequence"/>
</dbReference>
<evidence type="ECO:0000313" key="1">
    <source>
        <dbReference type="EMBL" id="PMP82790.1"/>
    </source>
</evidence>
<dbReference type="InterPro" id="IPR036526">
    <property type="entry name" value="C-N_Hydrolase_sf"/>
</dbReference>
<comment type="caution">
    <text evidence="1">The sequence shown here is derived from an EMBL/GenBank/DDBJ whole genome shotgun (WGS) entry which is preliminary data.</text>
</comment>
<proteinExistence type="predicted"/>
<protein>
    <recommendedName>
        <fullName evidence="3">CN hydrolase domain-containing protein</fullName>
    </recommendedName>
</protein>